<evidence type="ECO:0000313" key="3">
    <source>
        <dbReference type="Proteomes" id="UP000198925"/>
    </source>
</evidence>
<dbReference type="RefSeq" id="WP_143018215.1">
    <property type="nucleotide sequence ID" value="NZ_FMZX01000015.1"/>
</dbReference>
<reference evidence="2 3" key="1">
    <citation type="submission" date="2016-10" db="EMBL/GenBank/DDBJ databases">
        <authorList>
            <person name="de Groot N.N."/>
        </authorList>
    </citation>
    <scope>NUCLEOTIDE SEQUENCE [LARGE SCALE GENOMIC DNA]</scope>
    <source>
        <strain evidence="2 3">CPCC 100156</strain>
    </source>
</reference>
<evidence type="ECO:0000313" key="2">
    <source>
        <dbReference type="EMBL" id="SDD96684.1"/>
    </source>
</evidence>
<gene>
    <name evidence="2" type="ORF">SAMN04487779_101596</name>
</gene>
<accession>A0A1G6Z1Q7</accession>
<organism evidence="2 3">
    <name type="scientific">Belnapia rosea</name>
    <dbReference type="NCBI Taxonomy" id="938405"/>
    <lineage>
        <taxon>Bacteria</taxon>
        <taxon>Pseudomonadati</taxon>
        <taxon>Pseudomonadota</taxon>
        <taxon>Alphaproteobacteria</taxon>
        <taxon>Acetobacterales</taxon>
        <taxon>Roseomonadaceae</taxon>
        <taxon>Belnapia</taxon>
    </lineage>
</organism>
<protein>
    <recommendedName>
        <fullName evidence="4">DUF3102 domain-containing protein</fullName>
    </recommendedName>
</protein>
<evidence type="ECO:0000256" key="1">
    <source>
        <dbReference type="SAM" id="MobiDB-lite"/>
    </source>
</evidence>
<proteinExistence type="predicted"/>
<dbReference type="Proteomes" id="UP000198925">
    <property type="component" value="Unassembled WGS sequence"/>
</dbReference>
<evidence type="ECO:0008006" key="4">
    <source>
        <dbReference type="Google" id="ProtNLM"/>
    </source>
</evidence>
<dbReference type="AlphaFoldDB" id="A0A1G6Z1Q7"/>
<name>A0A1G6Z1Q7_9PROT</name>
<feature type="region of interest" description="Disordered" evidence="1">
    <location>
        <begin position="200"/>
        <end position="223"/>
    </location>
</feature>
<sequence>MTGFRLPESARRRKEPGGLLPEHQEAQRQRLLSNYVKECQDAEDFVSEIGKLWEEAQAKFLTIGRYLVQAKQRLPHGEFESMIASQLPFGRSVAYQLRMVAQAVEQRRIAEDDLPRSYTNAYKLALLDDGALRRAHDANVVRPNVTRRELADFFNALKADTTQPKSDLERRAERIAWLRARAQTLTEELTNIQAELAELDPSSEGAKIGSEAAVTQSRASKAA</sequence>
<feature type="region of interest" description="Disordered" evidence="1">
    <location>
        <begin position="1"/>
        <end position="20"/>
    </location>
</feature>
<dbReference type="EMBL" id="FMZX01000015">
    <property type="protein sequence ID" value="SDD96684.1"/>
    <property type="molecule type" value="Genomic_DNA"/>
</dbReference>
<keyword evidence="3" id="KW-1185">Reference proteome</keyword>
<feature type="compositionally biased region" description="Polar residues" evidence="1">
    <location>
        <begin position="213"/>
        <end position="223"/>
    </location>
</feature>